<feature type="compositionally biased region" description="Basic and acidic residues" evidence="13">
    <location>
        <begin position="124"/>
        <end position="142"/>
    </location>
</feature>
<keyword evidence="4" id="KW-0132">Cell division</keyword>
<evidence type="ECO:0000256" key="10">
    <source>
        <dbReference type="ARBA" id="ARBA00035657"/>
    </source>
</evidence>
<evidence type="ECO:0000256" key="2">
    <source>
        <dbReference type="ARBA" id="ARBA00022475"/>
    </source>
</evidence>
<keyword evidence="5" id="KW-0812">Transmembrane</keyword>
<dbReference type="PANTHER" id="PTHR39579">
    <property type="entry name" value="INNER MEMBRANE PROTEIN YHCB"/>
    <property type="match status" value="1"/>
</dbReference>
<keyword evidence="2" id="KW-1003">Cell membrane</keyword>
<evidence type="ECO:0000313" key="14">
    <source>
        <dbReference type="EMBL" id="RRJ85367.1"/>
    </source>
</evidence>
<keyword evidence="15" id="KW-1185">Reference proteome</keyword>
<accession>A0A3P3VSS3</accession>
<dbReference type="InterPro" id="IPR009386">
    <property type="entry name" value="ZapG-like"/>
</dbReference>
<dbReference type="GO" id="GO:0005886">
    <property type="term" value="C:plasma membrane"/>
    <property type="evidence" value="ECO:0007669"/>
    <property type="project" value="UniProtKB-SubCell"/>
</dbReference>
<keyword evidence="9" id="KW-0131">Cell cycle</keyword>
<comment type="caution">
    <text evidence="14">The sequence shown here is derived from an EMBL/GenBank/DDBJ whole genome shotgun (WGS) entry which is preliminary data.</text>
</comment>
<dbReference type="Pfam" id="PF06295">
    <property type="entry name" value="ZapG-like"/>
    <property type="match status" value="1"/>
</dbReference>
<evidence type="ECO:0000256" key="3">
    <source>
        <dbReference type="ARBA" id="ARBA00022519"/>
    </source>
</evidence>
<evidence type="ECO:0000256" key="1">
    <source>
        <dbReference type="ARBA" id="ARBA00004377"/>
    </source>
</evidence>
<dbReference type="Proteomes" id="UP000280792">
    <property type="component" value="Unassembled WGS sequence"/>
</dbReference>
<evidence type="ECO:0000256" key="6">
    <source>
        <dbReference type="ARBA" id="ARBA00022960"/>
    </source>
</evidence>
<name>A0A3P3VSS3_9GAMM</name>
<dbReference type="GO" id="GO:0008360">
    <property type="term" value="P:regulation of cell shape"/>
    <property type="evidence" value="ECO:0007669"/>
    <property type="project" value="UniProtKB-KW"/>
</dbReference>
<dbReference type="EMBL" id="QWEZ01000001">
    <property type="protein sequence ID" value="RRJ85367.1"/>
    <property type="molecule type" value="Genomic_DNA"/>
</dbReference>
<evidence type="ECO:0000256" key="13">
    <source>
        <dbReference type="SAM" id="MobiDB-lite"/>
    </source>
</evidence>
<feature type="region of interest" description="Disordered" evidence="13">
    <location>
        <begin position="97"/>
        <end position="142"/>
    </location>
</feature>
<evidence type="ECO:0000313" key="15">
    <source>
        <dbReference type="Proteomes" id="UP000280792"/>
    </source>
</evidence>
<keyword evidence="3" id="KW-0997">Cell inner membrane</keyword>
<comment type="similarity">
    <text evidence="10">Belongs to the ZapG family.</text>
</comment>
<reference evidence="14 15" key="1">
    <citation type="submission" date="2018-08" db="EMBL/GenBank/DDBJ databases">
        <authorList>
            <person name="Khan S.A."/>
        </authorList>
    </citation>
    <scope>NUCLEOTIDE SEQUENCE [LARGE SCALE GENOMIC DNA]</scope>
    <source>
        <strain evidence="14 15">GTF-13</strain>
    </source>
</reference>
<organism evidence="14 15">
    <name type="scientific">Aestuariirhabdus litorea</name>
    <dbReference type="NCBI Taxonomy" id="2528527"/>
    <lineage>
        <taxon>Bacteria</taxon>
        <taxon>Pseudomonadati</taxon>
        <taxon>Pseudomonadota</taxon>
        <taxon>Gammaproteobacteria</taxon>
        <taxon>Oceanospirillales</taxon>
        <taxon>Aestuariirhabdaceae</taxon>
        <taxon>Aestuariirhabdus</taxon>
    </lineage>
</organism>
<dbReference type="PANTHER" id="PTHR39579:SF1">
    <property type="entry name" value="INNER MEMBRANE PROTEIN YHCB"/>
    <property type="match status" value="1"/>
</dbReference>
<gene>
    <name evidence="14" type="ORF">D0544_10025</name>
</gene>
<keyword evidence="8" id="KW-0472">Membrane</keyword>
<comment type="subcellular location">
    <subcellularLocation>
        <location evidence="1">Cell inner membrane</location>
        <topology evidence="1">Single-pass membrane protein</topology>
    </subcellularLocation>
</comment>
<dbReference type="RefSeq" id="WP_125015795.1">
    <property type="nucleotide sequence ID" value="NZ_QWEZ01000001.1"/>
</dbReference>
<evidence type="ECO:0000256" key="8">
    <source>
        <dbReference type="ARBA" id="ARBA00023136"/>
    </source>
</evidence>
<evidence type="ECO:0000256" key="11">
    <source>
        <dbReference type="ARBA" id="ARBA00035703"/>
    </source>
</evidence>
<evidence type="ECO:0000256" key="4">
    <source>
        <dbReference type="ARBA" id="ARBA00022618"/>
    </source>
</evidence>
<evidence type="ECO:0000256" key="5">
    <source>
        <dbReference type="ARBA" id="ARBA00022692"/>
    </source>
</evidence>
<dbReference type="AlphaFoldDB" id="A0A3P3VSS3"/>
<proteinExistence type="inferred from homology"/>
<reference evidence="14 15" key="2">
    <citation type="submission" date="2018-12" db="EMBL/GenBank/DDBJ databases">
        <title>Simiduia agarivorans gen. nov., sp. nov., a marine, agarolytic bacterium isolated from shallow coastal water from Keelung, Taiwan.</title>
        <authorList>
            <person name="Shieh W.Y."/>
        </authorList>
    </citation>
    <scope>NUCLEOTIDE SEQUENCE [LARGE SCALE GENOMIC DNA]</scope>
    <source>
        <strain evidence="14 15">GTF-13</strain>
    </source>
</reference>
<evidence type="ECO:0000256" key="12">
    <source>
        <dbReference type="ARBA" id="ARBA00035727"/>
    </source>
</evidence>
<evidence type="ECO:0000256" key="9">
    <source>
        <dbReference type="ARBA" id="ARBA00023306"/>
    </source>
</evidence>
<dbReference type="GO" id="GO:0051301">
    <property type="term" value="P:cell division"/>
    <property type="evidence" value="ECO:0007669"/>
    <property type="project" value="UniProtKB-KW"/>
</dbReference>
<keyword evidence="7" id="KW-1133">Transmembrane helix</keyword>
<keyword evidence="6" id="KW-0133">Cell shape</keyword>
<evidence type="ECO:0000256" key="7">
    <source>
        <dbReference type="ARBA" id="ARBA00022989"/>
    </source>
</evidence>
<protein>
    <recommendedName>
        <fullName evidence="11">Z-ring associated protein G</fullName>
    </recommendedName>
    <alternativeName>
        <fullName evidence="12">Cell division protein ZapG</fullName>
    </alternativeName>
</protein>
<sequence length="142" mass="15980">MAFVGGIIAGVLLYHMLRGGSPQNSRVEEQLRTMESQFKDYQEKVSDHFSTTAHLVNKLTESYKDVHEHLVASSEHLCTDELTRHRLSDSLLASSTLLSKNDNEDSPRPPLDYSNSKGTLSEEFGVKKKDLSDTQEIKEKQA</sequence>